<reference evidence="3" key="1">
    <citation type="submission" date="2016-08" db="EMBL/GenBank/DDBJ databases">
        <authorList>
            <person name="Seilhamer J.J."/>
        </authorList>
    </citation>
    <scope>NUCLEOTIDE SEQUENCE</scope>
    <source>
        <strain evidence="3">86-1</strain>
    </source>
</reference>
<evidence type="ECO:0000256" key="1">
    <source>
        <dbReference type="ARBA" id="ARBA00022729"/>
    </source>
</evidence>
<accession>A0A212KYI6</accession>
<feature type="domain" description="M23ase beta-sheet core" evidence="2">
    <location>
        <begin position="324"/>
        <end position="418"/>
    </location>
</feature>
<dbReference type="EMBL" id="FMJC01000001">
    <property type="protein sequence ID" value="SCM70189.1"/>
    <property type="molecule type" value="Genomic_DNA"/>
</dbReference>
<dbReference type="AlphaFoldDB" id="A0A212KYI6"/>
<dbReference type="PANTHER" id="PTHR21666:SF289">
    <property type="entry name" value="L-ALA--D-GLU ENDOPEPTIDASE"/>
    <property type="match status" value="1"/>
</dbReference>
<evidence type="ECO:0000313" key="3">
    <source>
        <dbReference type="EMBL" id="SCM70189.1"/>
    </source>
</evidence>
<dbReference type="Pfam" id="PF01551">
    <property type="entry name" value="Peptidase_M23"/>
    <property type="match status" value="1"/>
</dbReference>
<keyword evidence="1" id="KW-0732">Signal</keyword>
<organism evidence="3">
    <name type="scientific">uncultured Desulfovibrio sp</name>
    <dbReference type="NCBI Taxonomy" id="167968"/>
    <lineage>
        <taxon>Bacteria</taxon>
        <taxon>Pseudomonadati</taxon>
        <taxon>Thermodesulfobacteriota</taxon>
        <taxon>Desulfovibrionia</taxon>
        <taxon>Desulfovibrionales</taxon>
        <taxon>Desulfovibrionaceae</taxon>
        <taxon>Desulfovibrio</taxon>
        <taxon>environmental samples</taxon>
    </lineage>
</organism>
<name>A0A212KYI6_9BACT</name>
<protein>
    <submittedName>
        <fullName evidence="3">Peptidase M23</fullName>
    </submittedName>
</protein>
<evidence type="ECO:0000259" key="2">
    <source>
        <dbReference type="Pfam" id="PF01551"/>
    </source>
</evidence>
<dbReference type="GO" id="GO:0004222">
    <property type="term" value="F:metalloendopeptidase activity"/>
    <property type="evidence" value="ECO:0007669"/>
    <property type="project" value="TreeGrafter"/>
</dbReference>
<dbReference type="PANTHER" id="PTHR21666">
    <property type="entry name" value="PEPTIDASE-RELATED"/>
    <property type="match status" value="1"/>
</dbReference>
<dbReference type="SUPFAM" id="SSF51261">
    <property type="entry name" value="Duplicated hybrid motif"/>
    <property type="match status" value="1"/>
</dbReference>
<dbReference type="CDD" id="cd12797">
    <property type="entry name" value="M23_peptidase"/>
    <property type="match status" value="1"/>
</dbReference>
<dbReference type="InterPro" id="IPR050570">
    <property type="entry name" value="Cell_wall_metabolism_enzyme"/>
</dbReference>
<dbReference type="InterPro" id="IPR011055">
    <property type="entry name" value="Dup_hybrid_motif"/>
</dbReference>
<dbReference type="Gene3D" id="2.70.70.10">
    <property type="entry name" value="Glucose Permease (Domain IIA)"/>
    <property type="match status" value="1"/>
</dbReference>
<proteinExistence type="predicted"/>
<gene>
    <name evidence="3" type="ORF">KL86DES1_10243</name>
</gene>
<dbReference type="InterPro" id="IPR016047">
    <property type="entry name" value="M23ase_b-sheet_dom"/>
</dbReference>
<sequence>MRKKSMFSTVLGVLVLVVLGVGGYTFFKDLEGPIIEVTPNTGRVSPVSVLKINMQDVSGIRSVTVGVKKNNVLNVIFNKHFDQYLPERTVEVSFKDANLREGAFDLEIRATDGSLAGFGQGNTRTLQLPMRLDTQPPRISVKTLPPNVRRGGAAVVRYTIDKEVTSSGVLVAGYLVPGYLQKDGSYVCFFPYPYTMTAKDYKNSVEITATDLAGNVTKSRLTVMAFERVFKSDSLELTDNFLLSVEGKLRHLAPNAANPLECYLYINNQVRAANVEDLRNISKDSASAMLWSGVFTRMPRSAPRAGFADHRFYSYQGKPVGESYHLGFDLASIRNAEVPAANSGRVIFSGELGIYGNIVVVDHGLGLMSLYSHLNDSAVRAGDVVQKGQLLGHTGTTGLAFGDHLHFGMMVGGVEVTPLEWLDAKWIRDNITDRLDASMAQQ</sequence>
<dbReference type="RefSeq" id="WP_296934364.1">
    <property type="nucleotide sequence ID" value="NZ_LT608333.1"/>
</dbReference>